<dbReference type="Gene3D" id="6.10.250.690">
    <property type="match status" value="1"/>
</dbReference>
<dbReference type="Pfam" id="PF00486">
    <property type="entry name" value="Trans_reg_C"/>
    <property type="match status" value="1"/>
</dbReference>
<dbReference type="GO" id="GO:0000156">
    <property type="term" value="F:phosphorelay response regulator activity"/>
    <property type="evidence" value="ECO:0007669"/>
    <property type="project" value="TreeGrafter"/>
</dbReference>
<evidence type="ECO:0000313" key="10">
    <source>
        <dbReference type="EMBL" id="MDF1585152.1"/>
    </source>
</evidence>
<evidence type="ECO:0000256" key="5">
    <source>
        <dbReference type="ARBA" id="ARBA00023163"/>
    </source>
</evidence>
<dbReference type="AlphaFoldDB" id="A0AAP3V1R2"/>
<evidence type="ECO:0000313" key="11">
    <source>
        <dbReference type="Proteomes" id="UP001301140"/>
    </source>
</evidence>
<evidence type="ECO:0000256" key="4">
    <source>
        <dbReference type="ARBA" id="ARBA00023125"/>
    </source>
</evidence>
<feature type="domain" description="Response regulatory" evidence="8">
    <location>
        <begin position="7"/>
        <end position="120"/>
    </location>
</feature>
<dbReference type="SMART" id="SM00862">
    <property type="entry name" value="Trans_reg_C"/>
    <property type="match status" value="1"/>
</dbReference>
<dbReference type="FunFam" id="3.40.50.2300:FF:000001">
    <property type="entry name" value="DNA-binding response regulator PhoB"/>
    <property type="match status" value="1"/>
</dbReference>
<dbReference type="InterPro" id="IPR036388">
    <property type="entry name" value="WH-like_DNA-bd_sf"/>
</dbReference>
<dbReference type="InterPro" id="IPR039420">
    <property type="entry name" value="WalR-like"/>
</dbReference>
<dbReference type="InterPro" id="IPR001789">
    <property type="entry name" value="Sig_transdc_resp-reg_receiver"/>
</dbReference>
<evidence type="ECO:0000259" key="9">
    <source>
        <dbReference type="PROSITE" id="PS51755"/>
    </source>
</evidence>
<comment type="caution">
    <text evidence="10">The sequence shown here is derived from an EMBL/GenBank/DDBJ whole genome shotgun (WGS) entry which is preliminary data.</text>
</comment>
<organism evidence="10 11">
    <name type="scientific">Marinimicrococcus flavescens</name>
    <dbReference type="NCBI Taxonomy" id="3031815"/>
    <lineage>
        <taxon>Bacteria</taxon>
        <taxon>Pseudomonadati</taxon>
        <taxon>Pseudomonadota</taxon>
        <taxon>Alphaproteobacteria</taxon>
        <taxon>Geminicoccales</taxon>
        <taxon>Geminicoccaceae</taxon>
        <taxon>Marinimicrococcus</taxon>
    </lineage>
</organism>
<dbReference type="SUPFAM" id="SSF46894">
    <property type="entry name" value="C-terminal effector domain of the bipartite response regulators"/>
    <property type="match status" value="1"/>
</dbReference>
<dbReference type="GO" id="GO:0005829">
    <property type="term" value="C:cytosol"/>
    <property type="evidence" value="ECO:0007669"/>
    <property type="project" value="TreeGrafter"/>
</dbReference>
<dbReference type="SMART" id="SM00448">
    <property type="entry name" value="REC"/>
    <property type="match status" value="1"/>
</dbReference>
<keyword evidence="2" id="KW-0902">Two-component regulatory system</keyword>
<evidence type="ECO:0000256" key="7">
    <source>
        <dbReference type="PROSITE-ProRule" id="PRU01091"/>
    </source>
</evidence>
<protein>
    <submittedName>
        <fullName evidence="10">Response regulator</fullName>
    </submittedName>
</protein>
<dbReference type="PANTHER" id="PTHR48111:SF4">
    <property type="entry name" value="DNA-BINDING DUAL TRANSCRIPTIONAL REGULATOR OMPR"/>
    <property type="match status" value="1"/>
</dbReference>
<gene>
    <name evidence="10" type="ORF">PZ740_01980</name>
</gene>
<dbReference type="Proteomes" id="UP001301140">
    <property type="component" value="Unassembled WGS sequence"/>
</dbReference>
<dbReference type="GO" id="GO:0032993">
    <property type="term" value="C:protein-DNA complex"/>
    <property type="evidence" value="ECO:0007669"/>
    <property type="project" value="TreeGrafter"/>
</dbReference>
<dbReference type="InterPro" id="IPR001867">
    <property type="entry name" value="OmpR/PhoB-type_DNA-bd"/>
</dbReference>
<name>A0AAP3V1R2_9PROT</name>
<dbReference type="Gene3D" id="1.10.10.10">
    <property type="entry name" value="Winged helix-like DNA-binding domain superfamily/Winged helix DNA-binding domain"/>
    <property type="match status" value="1"/>
</dbReference>
<dbReference type="RefSeq" id="WP_327787562.1">
    <property type="nucleotide sequence ID" value="NZ_JARGEQ010000008.1"/>
</dbReference>
<keyword evidence="5" id="KW-0804">Transcription</keyword>
<dbReference type="InterPro" id="IPR011006">
    <property type="entry name" value="CheY-like_superfamily"/>
</dbReference>
<dbReference type="Gene3D" id="3.40.50.2300">
    <property type="match status" value="1"/>
</dbReference>
<dbReference type="GO" id="GO:0006355">
    <property type="term" value="P:regulation of DNA-templated transcription"/>
    <property type="evidence" value="ECO:0007669"/>
    <property type="project" value="InterPro"/>
</dbReference>
<evidence type="ECO:0000259" key="8">
    <source>
        <dbReference type="PROSITE" id="PS50110"/>
    </source>
</evidence>
<sequence>MTSDSLHILVVDDDARLRALLQRYLVQNGYLVSVAADAGEARRALSHIQFDLIVLDVMLPDKDGIELTGELRRELDVPILLLTARGEPEDRIAGLERGADDYLVKPFEPRELLLRVTTILRRVRPSRGAAPGGSGVVRFGPFSFDPDALELRRGEEPINLTNGEAALLRILCMQPDQPISRAELGARSRISGSDRAVDVQIVRLRRKIEDDSKQPRYLLTMRGAGYVLRTKG</sequence>
<reference evidence="10 11" key="1">
    <citation type="submission" date="2023-03" db="EMBL/GenBank/DDBJ databases">
        <title>YIM 152171 draft genome.</title>
        <authorList>
            <person name="Yang Z."/>
        </authorList>
    </citation>
    <scope>NUCLEOTIDE SEQUENCE [LARGE SCALE GENOMIC DNA]</scope>
    <source>
        <strain evidence="10 11">YIM 152171</strain>
    </source>
</reference>
<dbReference type="SUPFAM" id="SSF52172">
    <property type="entry name" value="CheY-like"/>
    <property type="match status" value="1"/>
</dbReference>
<dbReference type="CDD" id="cd00383">
    <property type="entry name" value="trans_reg_C"/>
    <property type="match status" value="1"/>
</dbReference>
<keyword evidence="4 7" id="KW-0238">DNA-binding</keyword>
<evidence type="ECO:0000256" key="1">
    <source>
        <dbReference type="ARBA" id="ARBA00022553"/>
    </source>
</evidence>
<keyword evidence="3" id="KW-0805">Transcription regulation</keyword>
<dbReference type="EMBL" id="JARGEQ010000008">
    <property type="protein sequence ID" value="MDF1585152.1"/>
    <property type="molecule type" value="Genomic_DNA"/>
</dbReference>
<dbReference type="PANTHER" id="PTHR48111">
    <property type="entry name" value="REGULATOR OF RPOS"/>
    <property type="match status" value="1"/>
</dbReference>
<proteinExistence type="predicted"/>
<dbReference type="InterPro" id="IPR016032">
    <property type="entry name" value="Sig_transdc_resp-reg_C-effctor"/>
</dbReference>
<evidence type="ECO:0000256" key="2">
    <source>
        <dbReference type="ARBA" id="ARBA00023012"/>
    </source>
</evidence>
<keyword evidence="1 6" id="KW-0597">Phosphoprotein</keyword>
<feature type="DNA-binding region" description="OmpR/PhoB-type" evidence="7">
    <location>
        <begin position="134"/>
        <end position="230"/>
    </location>
</feature>
<feature type="modified residue" description="4-aspartylphosphate" evidence="6">
    <location>
        <position position="56"/>
    </location>
</feature>
<keyword evidence="11" id="KW-1185">Reference proteome</keyword>
<feature type="domain" description="OmpR/PhoB-type" evidence="9">
    <location>
        <begin position="134"/>
        <end position="230"/>
    </location>
</feature>
<dbReference type="Pfam" id="PF00072">
    <property type="entry name" value="Response_reg"/>
    <property type="match status" value="1"/>
</dbReference>
<dbReference type="GO" id="GO:0000976">
    <property type="term" value="F:transcription cis-regulatory region binding"/>
    <property type="evidence" value="ECO:0007669"/>
    <property type="project" value="TreeGrafter"/>
</dbReference>
<evidence type="ECO:0000256" key="6">
    <source>
        <dbReference type="PROSITE-ProRule" id="PRU00169"/>
    </source>
</evidence>
<dbReference type="PROSITE" id="PS50110">
    <property type="entry name" value="RESPONSE_REGULATORY"/>
    <property type="match status" value="1"/>
</dbReference>
<accession>A0AAP3V1R2</accession>
<dbReference type="PROSITE" id="PS51755">
    <property type="entry name" value="OMPR_PHOB"/>
    <property type="match status" value="1"/>
</dbReference>
<evidence type="ECO:0000256" key="3">
    <source>
        <dbReference type="ARBA" id="ARBA00023015"/>
    </source>
</evidence>